<comment type="function">
    <text evidence="4">Associates with the EF-Tu.GDP complex and induces the exchange of GDP to GTP. It remains bound to the aminoacyl-tRNA.EF-Tu.GTP complex up to the GTP hydrolysis stage on the ribosome.</text>
</comment>
<dbReference type="EMBL" id="HBGZ01024690">
    <property type="protein sequence ID" value="CAD9620069.1"/>
    <property type="molecule type" value="Transcribed_RNA"/>
</dbReference>
<dbReference type="SMART" id="SM00316">
    <property type="entry name" value="S1"/>
    <property type="match status" value="2"/>
</dbReference>
<comment type="similarity">
    <text evidence="1">Belongs to the bacterial ribosomal protein bS1 family.</text>
</comment>
<evidence type="ECO:0000256" key="3">
    <source>
        <dbReference type="ARBA" id="ARBA00023274"/>
    </source>
</evidence>
<feature type="domain" description="S1 motif" evidence="7">
    <location>
        <begin position="132"/>
        <end position="208"/>
    </location>
</feature>
<organism evidence="8">
    <name type="scientific">Skeletonema marinoi</name>
    <dbReference type="NCBI Taxonomy" id="267567"/>
    <lineage>
        <taxon>Eukaryota</taxon>
        <taxon>Sar</taxon>
        <taxon>Stramenopiles</taxon>
        <taxon>Ochrophyta</taxon>
        <taxon>Bacillariophyta</taxon>
        <taxon>Coscinodiscophyceae</taxon>
        <taxon>Thalassiosirophycidae</taxon>
        <taxon>Thalassiosirales</taxon>
        <taxon>Skeletonemataceae</taxon>
        <taxon>Skeletonema</taxon>
        <taxon>Skeletonema marinoi-dohrnii complex</taxon>
    </lineage>
</organism>
<feature type="region of interest" description="Disordered" evidence="5">
    <location>
        <begin position="45"/>
        <end position="122"/>
    </location>
</feature>
<dbReference type="GO" id="GO:0003735">
    <property type="term" value="F:structural constituent of ribosome"/>
    <property type="evidence" value="ECO:0007669"/>
    <property type="project" value="TreeGrafter"/>
</dbReference>
<dbReference type="Pfam" id="PF00575">
    <property type="entry name" value="S1"/>
    <property type="match status" value="2"/>
</dbReference>
<evidence type="ECO:0000256" key="6">
    <source>
        <dbReference type="SAM" id="SignalP"/>
    </source>
</evidence>
<dbReference type="InterPro" id="IPR012340">
    <property type="entry name" value="NA-bd_OB-fold"/>
</dbReference>
<proteinExistence type="inferred from homology"/>
<feature type="chain" id="PRO_5030958254" description="S1 motif domain-containing protein" evidence="6">
    <location>
        <begin position="18"/>
        <end position="354"/>
    </location>
</feature>
<keyword evidence="2" id="KW-0689">Ribosomal protein</keyword>
<evidence type="ECO:0000256" key="5">
    <source>
        <dbReference type="SAM" id="MobiDB-lite"/>
    </source>
</evidence>
<evidence type="ECO:0000256" key="4">
    <source>
        <dbReference type="ARBA" id="ARBA00025453"/>
    </source>
</evidence>
<feature type="signal peptide" evidence="6">
    <location>
        <begin position="1"/>
        <end position="17"/>
    </location>
</feature>
<dbReference type="PANTHER" id="PTHR10724">
    <property type="entry name" value="30S RIBOSOMAL PROTEIN S1"/>
    <property type="match status" value="1"/>
</dbReference>
<evidence type="ECO:0000256" key="2">
    <source>
        <dbReference type="ARBA" id="ARBA00022980"/>
    </source>
</evidence>
<dbReference type="GO" id="GO:0005840">
    <property type="term" value="C:ribosome"/>
    <property type="evidence" value="ECO:0007669"/>
    <property type="project" value="UniProtKB-KW"/>
</dbReference>
<dbReference type="GO" id="GO:0006412">
    <property type="term" value="P:translation"/>
    <property type="evidence" value="ECO:0007669"/>
    <property type="project" value="TreeGrafter"/>
</dbReference>
<feature type="compositionally biased region" description="Basic residues" evidence="5">
    <location>
        <begin position="97"/>
        <end position="113"/>
    </location>
</feature>
<evidence type="ECO:0000313" key="8">
    <source>
        <dbReference type="EMBL" id="CAD9620069.1"/>
    </source>
</evidence>
<feature type="domain" description="S1 motif" evidence="7">
    <location>
        <begin position="223"/>
        <end position="292"/>
    </location>
</feature>
<name>A0A7S2PU87_9STRA</name>
<dbReference type="Gene3D" id="2.40.50.140">
    <property type="entry name" value="Nucleic acid-binding proteins"/>
    <property type="match status" value="2"/>
</dbReference>
<evidence type="ECO:0000259" key="7">
    <source>
        <dbReference type="PROSITE" id="PS50126"/>
    </source>
</evidence>
<dbReference type="PANTHER" id="PTHR10724:SF7">
    <property type="entry name" value="SMALL RIBOSOMAL SUBUNIT PROTEIN BS1C"/>
    <property type="match status" value="1"/>
</dbReference>
<protein>
    <recommendedName>
        <fullName evidence="7">S1 motif domain-containing protein</fullName>
    </recommendedName>
</protein>
<dbReference type="GO" id="GO:0005737">
    <property type="term" value="C:cytoplasm"/>
    <property type="evidence" value="ECO:0007669"/>
    <property type="project" value="UniProtKB-ARBA"/>
</dbReference>
<dbReference type="FunFam" id="2.40.50.140:FF:000051">
    <property type="entry name" value="RNA-binding transcriptional accessory protein"/>
    <property type="match status" value="1"/>
</dbReference>
<reference evidence="8" key="1">
    <citation type="submission" date="2021-01" db="EMBL/GenBank/DDBJ databases">
        <authorList>
            <person name="Corre E."/>
            <person name="Pelletier E."/>
            <person name="Niang G."/>
            <person name="Scheremetjew M."/>
            <person name="Finn R."/>
            <person name="Kale V."/>
            <person name="Holt S."/>
            <person name="Cochrane G."/>
            <person name="Meng A."/>
            <person name="Brown T."/>
            <person name="Cohen L."/>
        </authorList>
    </citation>
    <scope>NUCLEOTIDE SEQUENCE</scope>
    <source>
        <strain evidence="8">SM1012Den-03</strain>
    </source>
</reference>
<dbReference type="AlphaFoldDB" id="A0A7S2PU87"/>
<sequence>MVIRLVAFAAAIAVASAFTAPSTRSISSTRSIAMKGADRIALFSSTAEAPTDTTTSTSSSQDNSNKAKLSSSKNKSKSKSASKNKKRNAIFKSIPTKQRKSKGKQSNKVKSNKSKNNINNRNFKPLKDLAVGSTISGTVVDVCDFGAFVNIGYATRGSRAGTALLHVSQIRNERINNIHDVMKVGDVIEGARVIGVDPKKGEVGLSLRARRQKRKDVSSWKVGDEVEGKVDSLLPYGAFIDIGANVNGLLHISRVTGGAIENIRHHLNEGDSVSVHIIDIDGDRKTLAVSMLDKKADMYLDKRMNQRMKKYYGKGAAADGKKGEDGNMKSTELDYFDQAIKELEDALRDKEGEE</sequence>
<feature type="compositionally biased region" description="Basic residues" evidence="5">
    <location>
        <begin position="74"/>
        <end position="89"/>
    </location>
</feature>
<dbReference type="GO" id="GO:1990904">
    <property type="term" value="C:ribonucleoprotein complex"/>
    <property type="evidence" value="ECO:0007669"/>
    <property type="project" value="UniProtKB-KW"/>
</dbReference>
<keyword evidence="6" id="KW-0732">Signal</keyword>
<evidence type="ECO:0000256" key="1">
    <source>
        <dbReference type="ARBA" id="ARBA00006767"/>
    </source>
</evidence>
<dbReference type="InterPro" id="IPR003029">
    <property type="entry name" value="S1_domain"/>
</dbReference>
<dbReference type="SUPFAM" id="SSF50249">
    <property type="entry name" value="Nucleic acid-binding proteins"/>
    <property type="match status" value="2"/>
</dbReference>
<keyword evidence="3" id="KW-0687">Ribonucleoprotein</keyword>
<dbReference type="InterPro" id="IPR050437">
    <property type="entry name" value="Ribos_protein_bS1-like"/>
</dbReference>
<dbReference type="PROSITE" id="PS50126">
    <property type="entry name" value="S1"/>
    <property type="match status" value="2"/>
</dbReference>
<gene>
    <name evidence="8" type="ORF">SMAR0320_LOCUS17509</name>
</gene>
<feature type="compositionally biased region" description="Low complexity" evidence="5">
    <location>
        <begin position="45"/>
        <end position="73"/>
    </location>
</feature>
<dbReference type="GO" id="GO:0003729">
    <property type="term" value="F:mRNA binding"/>
    <property type="evidence" value="ECO:0007669"/>
    <property type="project" value="TreeGrafter"/>
</dbReference>
<accession>A0A7S2PU87</accession>